<protein>
    <submittedName>
        <fullName evidence="1">Uncharacterized protein</fullName>
    </submittedName>
</protein>
<dbReference type="Proteomes" id="UP000002382">
    <property type="component" value="Chromosome"/>
</dbReference>
<sequence length="74" mass="8529">MMGVIVKAILMRSKYITNSHLVLMKSPLFEDIFEPIFIGREKRKLCKAKMANKSFGKTYKRTKNTGDTKSPVYV</sequence>
<dbReference type="EMBL" id="CP001634">
    <property type="protein sequence ID" value="ACR79853.1"/>
    <property type="molecule type" value="Genomic_DNA"/>
</dbReference>
<keyword evidence="2" id="KW-1185">Reference proteome</keyword>
<gene>
    <name evidence="1" type="ordered locus">Kole_1152</name>
</gene>
<evidence type="ECO:0000313" key="2">
    <source>
        <dbReference type="Proteomes" id="UP000002382"/>
    </source>
</evidence>
<proteinExistence type="predicted"/>
<reference evidence="1 2" key="2">
    <citation type="journal article" date="2011" name="J. Bacteriol.">
        <title>Genome Sequence of Kosmotoga olearia Strain TBF 19.5.1, a Thermophilic Bacterium with a Wide Growth Temperature Range, Isolated from the Troll B Oil Platform in the North Sea.</title>
        <authorList>
            <person name="Swithers K.S."/>
            <person name="Dipippo J.L."/>
            <person name="Bruce D.C."/>
            <person name="Detter C."/>
            <person name="Tapia R."/>
            <person name="Han S."/>
            <person name="Goodwin L.A."/>
            <person name="Han J."/>
            <person name="Woyke T."/>
            <person name="Pitluck S."/>
            <person name="Pennacchio L."/>
            <person name="Nolan M."/>
            <person name="Mikhailova N."/>
            <person name="Land M.L."/>
            <person name="Nesbo C.L."/>
            <person name="Gogarten J.P."/>
            <person name="Noll K.M."/>
        </authorList>
    </citation>
    <scope>NUCLEOTIDE SEQUENCE [LARGE SCALE GENOMIC DNA]</scope>
    <source>
        <strain evidence="2">ATCC BAA-1733 / DSM 21960 / TBF 19.5.1</strain>
    </source>
</reference>
<organism evidence="1 2">
    <name type="scientific">Kosmotoga olearia (strain ATCC BAA-1733 / DSM 21960 / TBF 19.5.1)</name>
    <dbReference type="NCBI Taxonomy" id="521045"/>
    <lineage>
        <taxon>Bacteria</taxon>
        <taxon>Thermotogati</taxon>
        <taxon>Thermotogota</taxon>
        <taxon>Thermotogae</taxon>
        <taxon>Kosmotogales</taxon>
        <taxon>Kosmotogaceae</taxon>
        <taxon>Kosmotoga</taxon>
    </lineage>
</organism>
<accession>C5CIJ0</accession>
<reference evidence="1 2" key="1">
    <citation type="submission" date="2009-06" db="EMBL/GenBank/DDBJ databases">
        <title>Complete sequence of Thermotogales bacterium TBF 19.5.1.</title>
        <authorList>
            <consortium name="US DOE Joint Genome Institute"/>
            <person name="Lucas S."/>
            <person name="Copeland A."/>
            <person name="Lapidus A."/>
            <person name="Glavina del Rio T."/>
            <person name="Tice H."/>
            <person name="Bruce D."/>
            <person name="Goodwin L."/>
            <person name="Pitluck S."/>
            <person name="Chertkov O."/>
            <person name="Brettin T."/>
            <person name="Detter J.C."/>
            <person name="Han C."/>
            <person name="Schmutz J."/>
            <person name="Larimer F."/>
            <person name="Land M."/>
            <person name="Hauser L."/>
            <person name="Kyrpides N."/>
            <person name="Ovchinnikova G."/>
            <person name="Noll K."/>
        </authorList>
    </citation>
    <scope>NUCLEOTIDE SEQUENCE [LARGE SCALE GENOMIC DNA]</scope>
    <source>
        <strain evidence="2">ATCC BAA-1733 / DSM 21960 / TBF 19.5.1</strain>
    </source>
</reference>
<dbReference type="HOGENOM" id="CLU_2683019_0_0_0"/>
<name>C5CIJ0_KOSOT</name>
<dbReference type="KEGG" id="kol:Kole_1152"/>
<dbReference type="AlphaFoldDB" id="C5CIJ0"/>
<evidence type="ECO:0000313" key="1">
    <source>
        <dbReference type="EMBL" id="ACR79853.1"/>
    </source>
</evidence>